<dbReference type="InterPro" id="IPR003439">
    <property type="entry name" value="ABC_transporter-like_ATP-bd"/>
</dbReference>
<keyword evidence="5 7" id="KW-0067">ATP-binding</keyword>
<evidence type="ECO:0000256" key="1">
    <source>
        <dbReference type="ARBA" id="ARBA00004417"/>
    </source>
</evidence>
<dbReference type="PANTHER" id="PTHR43776">
    <property type="entry name" value="TRANSPORT ATP-BINDING PROTEIN"/>
    <property type="match status" value="1"/>
</dbReference>
<dbReference type="RefSeq" id="WP_146365929.1">
    <property type="nucleotide sequence ID" value="NZ_CP042262.1"/>
</dbReference>
<dbReference type="FunFam" id="3.40.50.300:FF:000016">
    <property type="entry name" value="Oligopeptide ABC transporter ATP-binding component"/>
    <property type="match status" value="1"/>
</dbReference>
<dbReference type="InterPro" id="IPR027417">
    <property type="entry name" value="P-loop_NTPase"/>
</dbReference>
<dbReference type="GO" id="GO:0055085">
    <property type="term" value="P:transmembrane transport"/>
    <property type="evidence" value="ECO:0007669"/>
    <property type="project" value="UniProtKB-ARBA"/>
</dbReference>
<dbReference type="GO" id="GO:0016887">
    <property type="term" value="F:ATP hydrolysis activity"/>
    <property type="evidence" value="ECO:0007669"/>
    <property type="project" value="InterPro"/>
</dbReference>
<comment type="similarity">
    <text evidence="2">Belongs to the ABC transporter superfamily.</text>
</comment>
<keyword evidence="3" id="KW-0813">Transport</keyword>
<keyword evidence="7" id="KW-0614">Plasmid</keyword>
<evidence type="ECO:0000256" key="5">
    <source>
        <dbReference type="ARBA" id="ARBA00022840"/>
    </source>
</evidence>
<geneLocation type="plasmid" evidence="7 8">
    <name>unnamed1</name>
</geneLocation>
<dbReference type="Gene3D" id="3.40.50.300">
    <property type="entry name" value="P-loop containing nucleotide triphosphate hydrolases"/>
    <property type="match status" value="1"/>
</dbReference>
<dbReference type="Pfam" id="PF08352">
    <property type="entry name" value="oligo_HPY"/>
    <property type="match status" value="1"/>
</dbReference>
<sequence>MTTPDSPYLELKDLSLEFTLPTPMSERIMKLRGPQKLQALKGIDLAIPKGETLALVGESGCGKSSLARVLSGIYEPNSGQILFEGVDVNKASNAARRIMRQKFQMIFQDPYSSLNPRWTIQSIVEEPMILFNLVSGGKKARRARVISLLEQVGLGEGDLAKFPHEFSGGQRQRISIARALASEPEFLICDEPTSALDVSIQAQVLNLMKDLQKQYNLTCLFISHDLSVVSHIADKIGVMYLGEIIEMGTVDDIFTSPSHPYTRMLINAIPGATNLGMELQGVADVAVDGELPNPLNPPSGCNFHPRCAFKLDICDQEEPALVGVGGEAGTDHFAACHLCERYNGRATDQSLQAS</sequence>
<dbReference type="OrthoDB" id="9802264at2"/>
<dbReference type="InterPro" id="IPR003593">
    <property type="entry name" value="AAA+_ATPase"/>
</dbReference>
<dbReference type="GO" id="GO:0005886">
    <property type="term" value="C:plasma membrane"/>
    <property type="evidence" value="ECO:0007669"/>
    <property type="project" value="UniProtKB-SubCell"/>
</dbReference>
<evidence type="ECO:0000259" key="6">
    <source>
        <dbReference type="PROSITE" id="PS50893"/>
    </source>
</evidence>
<comment type="subcellular location">
    <subcellularLocation>
        <location evidence="1">Cell inner membrane</location>
        <topology evidence="1">Peripheral membrane protein</topology>
    </subcellularLocation>
</comment>
<dbReference type="Proteomes" id="UP000318483">
    <property type="component" value="Plasmid unnamed1"/>
</dbReference>
<dbReference type="KEGG" id="lit:FPZ52_12445"/>
<gene>
    <name evidence="7" type="ORF">FPZ52_12445</name>
</gene>
<proteinExistence type="inferred from homology"/>
<keyword evidence="4" id="KW-0547">Nucleotide-binding</keyword>
<dbReference type="CDD" id="cd03257">
    <property type="entry name" value="ABC_NikE_OppD_transporters"/>
    <property type="match status" value="1"/>
</dbReference>
<dbReference type="InterPro" id="IPR050319">
    <property type="entry name" value="ABC_transp_ATP-bind"/>
</dbReference>
<accession>A0A5B8IZZ0</accession>
<dbReference type="InterPro" id="IPR013563">
    <property type="entry name" value="Oligopep_ABC_C"/>
</dbReference>
<dbReference type="GO" id="GO:0015833">
    <property type="term" value="P:peptide transport"/>
    <property type="evidence" value="ECO:0007669"/>
    <property type="project" value="InterPro"/>
</dbReference>
<dbReference type="PROSITE" id="PS50893">
    <property type="entry name" value="ABC_TRANSPORTER_2"/>
    <property type="match status" value="1"/>
</dbReference>
<dbReference type="NCBIfam" id="TIGR01727">
    <property type="entry name" value="oligo_HPY"/>
    <property type="match status" value="1"/>
</dbReference>
<dbReference type="Pfam" id="PF00005">
    <property type="entry name" value="ABC_tran"/>
    <property type="match status" value="1"/>
</dbReference>
<organism evidence="7 8">
    <name type="scientific">Qingshengfaniella alkalisoli</name>
    <dbReference type="NCBI Taxonomy" id="2599296"/>
    <lineage>
        <taxon>Bacteria</taxon>
        <taxon>Pseudomonadati</taxon>
        <taxon>Pseudomonadota</taxon>
        <taxon>Alphaproteobacteria</taxon>
        <taxon>Rhodobacterales</taxon>
        <taxon>Paracoccaceae</taxon>
        <taxon>Qingshengfaniella</taxon>
    </lineage>
</organism>
<evidence type="ECO:0000313" key="8">
    <source>
        <dbReference type="Proteomes" id="UP000318483"/>
    </source>
</evidence>
<name>A0A5B8IZZ0_9RHOB</name>
<evidence type="ECO:0000313" key="7">
    <source>
        <dbReference type="EMBL" id="QDY70511.1"/>
    </source>
</evidence>
<dbReference type="PROSITE" id="PS00211">
    <property type="entry name" value="ABC_TRANSPORTER_1"/>
    <property type="match status" value="1"/>
</dbReference>
<reference evidence="7 8" key="1">
    <citation type="submission" date="2019-07" db="EMBL/GenBank/DDBJ databases">
        <title>Litoreibacter alkalisoli sp. nov., isolated from saline-alkaline soil.</title>
        <authorList>
            <person name="Wang S."/>
            <person name="Xu L."/>
            <person name="Xing Y.-T."/>
            <person name="Sun J.-Q."/>
        </authorList>
    </citation>
    <scope>NUCLEOTIDE SEQUENCE [LARGE SCALE GENOMIC DNA]</scope>
    <source>
        <strain evidence="7 8">LN3S51</strain>
        <plasmid evidence="7 8">unnamed1</plasmid>
    </source>
</reference>
<dbReference type="EMBL" id="CP042262">
    <property type="protein sequence ID" value="QDY70511.1"/>
    <property type="molecule type" value="Genomic_DNA"/>
</dbReference>
<dbReference type="PANTHER" id="PTHR43776:SF7">
    <property type="entry name" value="D,D-DIPEPTIDE TRANSPORT ATP-BINDING PROTEIN DDPF-RELATED"/>
    <property type="match status" value="1"/>
</dbReference>
<dbReference type="SMART" id="SM00382">
    <property type="entry name" value="AAA"/>
    <property type="match status" value="1"/>
</dbReference>
<evidence type="ECO:0000256" key="4">
    <source>
        <dbReference type="ARBA" id="ARBA00022741"/>
    </source>
</evidence>
<evidence type="ECO:0000256" key="2">
    <source>
        <dbReference type="ARBA" id="ARBA00005417"/>
    </source>
</evidence>
<protein>
    <submittedName>
        <fullName evidence="7">ATP-binding cassette domain-containing protein</fullName>
    </submittedName>
</protein>
<evidence type="ECO:0000256" key="3">
    <source>
        <dbReference type="ARBA" id="ARBA00022448"/>
    </source>
</evidence>
<keyword evidence="8" id="KW-1185">Reference proteome</keyword>
<dbReference type="InterPro" id="IPR017871">
    <property type="entry name" value="ABC_transporter-like_CS"/>
</dbReference>
<dbReference type="AlphaFoldDB" id="A0A5B8IZZ0"/>
<dbReference type="GO" id="GO:0005524">
    <property type="term" value="F:ATP binding"/>
    <property type="evidence" value="ECO:0007669"/>
    <property type="project" value="UniProtKB-KW"/>
</dbReference>
<dbReference type="SUPFAM" id="SSF52540">
    <property type="entry name" value="P-loop containing nucleoside triphosphate hydrolases"/>
    <property type="match status" value="1"/>
</dbReference>
<feature type="domain" description="ABC transporter" evidence="6">
    <location>
        <begin position="9"/>
        <end position="266"/>
    </location>
</feature>